<proteinExistence type="predicted"/>
<dbReference type="PANTHER" id="PTHR38111">
    <property type="entry name" value="ZN(2)-C6 FUNGAL-TYPE DOMAIN-CONTAINING PROTEIN-RELATED"/>
    <property type="match status" value="1"/>
</dbReference>
<reference evidence="4 5" key="1">
    <citation type="submission" date="2023-01" db="EMBL/GenBank/DDBJ databases">
        <title>Analysis of 21 Apiospora genomes using comparative genomics revels a genus with tremendous synthesis potential of carbohydrate active enzymes and secondary metabolites.</title>
        <authorList>
            <person name="Sorensen T."/>
        </authorList>
    </citation>
    <scope>NUCLEOTIDE SEQUENCE [LARGE SCALE GENOMIC DNA]</scope>
    <source>
        <strain evidence="4 5">CBS 135458</strain>
    </source>
</reference>
<evidence type="ECO:0000256" key="1">
    <source>
        <dbReference type="ARBA" id="ARBA00023242"/>
    </source>
</evidence>
<evidence type="ECO:0000256" key="2">
    <source>
        <dbReference type="SAM" id="MobiDB-lite"/>
    </source>
</evidence>
<dbReference type="RefSeq" id="XP_066710700.1">
    <property type="nucleotide sequence ID" value="XM_066861590.1"/>
</dbReference>
<feature type="region of interest" description="Disordered" evidence="2">
    <location>
        <begin position="66"/>
        <end position="146"/>
    </location>
</feature>
<keyword evidence="1" id="KW-0539">Nucleus</keyword>
<dbReference type="InterPro" id="IPR036864">
    <property type="entry name" value="Zn2-C6_fun-type_DNA-bd_sf"/>
</dbReference>
<organism evidence="4 5">
    <name type="scientific">Apiospora phragmitis</name>
    <dbReference type="NCBI Taxonomy" id="2905665"/>
    <lineage>
        <taxon>Eukaryota</taxon>
        <taxon>Fungi</taxon>
        <taxon>Dikarya</taxon>
        <taxon>Ascomycota</taxon>
        <taxon>Pezizomycotina</taxon>
        <taxon>Sordariomycetes</taxon>
        <taxon>Xylariomycetidae</taxon>
        <taxon>Amphisphaeriales</taxon>
        <taxon>Apiosporaceae</taxon>
        <taxon>Apiospora</taxon>
    </lineage>
</organism>
<sequence length="291" mass="31663">MVGVPRSNACALCLSRRVKCDESRPSCSNCAKYGADCPGYVRGVKFVAGKHVVRSRARGGTVAFAVSSRTTPSAASSSSSSSSSPSLSRPYGTRRPSSRRVPDAVSPPRSRGIPPPRQAPVHDNAGELDEQEASSETISGQQQPQRFLTSYEKLQSALAHVSTAPVITPRDDRAQFIGMMMKSLEESQPESEMVVLGTWFQQTTSHLGQKPSLDRASCAFALQLLGRNHHDEGLLAQSRTLYGQSLWMLQQALNHPSEWKTPETLNSAMILCHFEVRGCNLVLAQSNQSCF</sequence>
<gene>
    <name evidence="4" type="ORF">PG994_010181</name>
</gene>
<evidence type="ECO:0000313" key="4">
    <source>
        <dbReference type="EMBL" id="KAK8048451.1"/>
    </source>
</evidence>
<dbReference type="CDD" id="cd00067">
    <property type="entry name" value="GAL4"/>
    <property type="match status" value="1"/>
</dbReference>
<evidence type="ECO:0000259" key="3">
    <source>
        <dbReference type="PROSITE" id="PS50048"/>
    </source>
</evidence>
<dbReference type="Pfam" id="PF00172">
    <property type="entry name" value="Zn_clus"/>
    <property type="match status" value="1"/>
</dbReference>
<dbReference type="GeneID" id="92094653"/>
<protein>
    <recommendedName>
        <fullName evidence="3">Zn(2)-C6 fungal-type domain-containing protein</fullName>
    </recommendedName>
</protein>
<feature type="compositionally biased region" description="Low complexity" evidence="2">
    <location>
        <begin position="67"/>
        <end position="89"/>
    </location>
</feature>
<feature type="domain" description="Zn(2)-C6 fungal-type" evidence="3">
    <location>
        <begin position="9"/>
        <end position="37"/>
    </location>
</feature>
<dbReference type="InterPro" id="IPR001138">
    <property type="entry name" value="Zn2Cys6_DnaBD"/>
</dbReference>
<name>A0ABR1TP70_9PEZI</name>
<dbReference type="SUPFAM" id="SSF57701">
    <property type="entry name" value="Zn2/Cys6 DNA-binding domain"/>
    <property type="match status" value="1"/>
</dbReference>
<dbReference type="Gene3D" id="4.10.240.10">
    <property type="entry name" value="Zn(2)-C6 fungal-type DNA-binding domain"/>
    <property type="match status" value="1"/>
</dbReference>
<dbReference type="Proteomes" id="UP001480595">
    <property type="component" value="Unassembled WGS sequence"/>
</dbReference>
<dbReference type="PANTHER" id="PTHR38111:SF5">
    <property type="entry name" value="TRANSCRIPTION FACTOR DOMAIN-CONTAINING PROTEIN"/>
    <property type="match status" value="1"/>
</dbReference>
<evidence type="ECO:0000313" key="5">
    <source>
        <dbReference type="Proteomes" id="UP001480595"/>
    </source>
</evidence>
<accession>A0ABR1TP70</accession>
<dbReference type="InterPro" id="IPR053178">
    <property type="entry name" value="Osmoadaptation_assoc"/>
</dbReference>
<dbReference type="EMBL" id="JAQQWL010000011">
    <property type="protein sequence ID" value="KAK8048451.1"/>
    <property type="molecule type" value="Genomic_DNA"/>
</dbReference>
<keyword evidence="5" id="KW-1185">Reference proteome</keyword>
<comment type="caution">
    <text evidence="4">The sequence shown here is derived from an EMBL/GenBank/DDBJ whole genome shotgun (WGS) entry which is preliminary data.</text>
</comment>
<dbReference type="PROSITE" id="PS50048">
    <property type="entry name" value="ZN2_CY6_FUNGAL_2"/>
    <property type="match status" value="1"/>
</dbReference>
<dbReference type="SMART" id="SM00066">
    <property type="entry name" value="GAL4"/>
    <property type="match status" value="1"/>
</dbReference>
<feature type="compositionally biased region" description="Polar residues" evidence="2">
    <location>
        <begin position="134"/>
        <end position="146"/>
    </location>
</feature>